<dbReference type="InterPro" id="IPR016024">
    <property type="entry name" value="ARM-type_fold"/>
</dbReference>
<evidence type="ECO:0000313" key="1">
    <source>
        <dbReference type="EMBL" id="CAE0729748.1"/>
    </source>
</evidence>
<dbReference type="Gene3D" id="1.25.10.10">
    <property type="entry name" value="Leucine-rich Repeat Variant"/>
    <property type="match status" value="1"/>
</dbReference>
<proteinExistence type="predicted"/>
<accession>A0A7S4AY43</accession>
<dbReference type="EMBL" id="HBIX01034468">
    <property type="protein sequence ID" value="CAE0729748.1"/>
    <property type="molecule type" value="Transcribed_RNA"/>
</dbReference>
<gene>
    <name evidence="1" type="ORF">PAUS00366_LOCUS22533</name>
</gene>
<evidence type="ECO:0008006" key="2">
    <source>
        <dbReference type="Google" id="ProtNLM"/>
    </source>
</evidence>
<protein>
    <recommendedName>
        <fullName evidence="2">HEAT repeat-containing protein 6</fullName>
    </recommendedName>
</protein>
<organism evidence="1">
    <name type="scientific">Pseudo-nitzschia australis</name>
    <dbReference type="NCBI Taxonomy" id="44445"/>
    <lineage>
        <taxon>Eukaryota</taxon>
        <taxon>Sar</taxon>
        <taxon>Stramenopiles</taxon>
        <taxon>Ochrophyta</taxon>
        <taxon>Bacillariophyta</taxon>
        <taxon>Bacillariophyceae</taxon>
        <taxon>Bacillariophycidae</taxon>
        <taxon>Bacillariales</taxon>
        <taxon>Bacillariaceae</taxon>
        <taxon>Pseudo-nitzschia</taxon>
    </lineage>
</organism>
<sequence length="623" mass="69803">MMDDYQQRATYPSLPPHAITVAQPKVLEPLDYPDDIGIRKSHSCQVRQVLQDLNRSITPPERWQILQKALDLISHDDIELHDYEIKLGMDKALCLKLGYVIVTTNTNYVSKEVALICNCFLQIFKCSSASRLRSFRHVGVTELLPILIQLWTGIIKCKIEVKYQSPEHDGGLISIVRVLRVFSKMVPAKSYMINYLQGAYLGHLLRDMLIWIYEPTSSILFSSTEVLWETIGLLKDLTFRSQTDDKRILLHLGDGALFKIISVCCERITILHPRIQEWCTAVIWNLALDSGICRNLLSGNDTDESGENVILGGLLEVLIQYSAESKKSGFPLKIKRNATSAIGNIISDSQNHTTLFQNKTVDASSELLPRFMSLVQNDSDSVIRRRAMRTIRCLAGSIDKGTKVIVQNQNLSSFLVDIISQKTSENDEDMHVQVCQTIITLKETIKVEIWSQLQKCLLERIETATSTKIISAASLCLSECFSKNPSARSLYSFSGNFWKSFERATTANSETHASVSNLLLVVAKIEEQTRNASAQDVNASILTKTPVINTLTTILLEPASMKADARNQALQVVQILAGNEMNKRPLAENDRLLSGLVTLCLTQPDPEIKDSAKKIILQLVPEI</sequence>
<dbReference type="SUPFAM" id="SSF48371">
    <property type="entry name" value="ARM repeat"/>
    <property type="match status" value="1"/>
</dbReference>
<dbReference type="InterPro" id="IPR011989">
    <property type="entry name" value="ARM-like"/>
</dbReference>
<reference evidence="1" key="1">
    <citation type="submission" date="2021-01" db="EMBL/GenBank/DDBJ databases">
        <authorList>
            <person name="Corre E."/>
            <person name="Pelletier E."/>
            <person name="Niang G."/>
            <person name="Scheremetjew M."/>
            <person name="Finn R."/>
            <person name="Kale V."/>
            <person name="Holt S."/>
            <person name="Cochrane G."/>
            <person name="Meng A."/>
            <person name="Brown T."/>
            <person name="Cohen L."/>
        </authorList>
    </citation>
    <scope>NUCLEOTIDE SEQUENCE</scope>
    <source>
        <strain evidence="1">10249 10 AB</strain>
    </source>
</reference>
<name>A0A7S4AY43_9STRA</name>
<dbReference type="AlphaFoldDB" id="A0A7S4AY43"/>